<accession>A0A940RZU2</accession>
<sequence>MSKGLTVAAALLVLAAGSGGTWYVMSQMRAQQPVTDAGRFLTLCARGLSLHEADPLIRAQGWRPLDAAGAEVLAETAGIRDVVSRMSLGGLDVTGEAPALRNGADATRDRLARAQKSDPSNTRAMGYGRADGSALALYDASRPQAITCAVHTEAADPDFVTRMLGNRPVSTVRDRWALSMANEDEGSGAGLQAASVAMIDVAQATQADWAALTALIGHEPRYMTMSRARFARAGR</sequence>
<keyword evidence="2" id="KW-1185">Reference proteome</keyword>
<dbReference type="AlphaFoldDB" id="A0A940RZU2"/>
<proteinExistence type="predicted"/>
<gene>
    <name evidence="1" type="ORF">J5474_03090</name>
</gene>
<dbReference type="Proteomes" id="UP000675940">
    <property type="component" value="Unassembled WGS sequence"/>
</dbReference>
<protein>
    <submittedName>
        <fullName evidence="1">Uncharacterized protein</fullName>
    </submittedName>
</protein>
<reference evidence="1" key="1">
    <citation type="submission" date="2021-03" db="EMBL/GenBank/DDBJ databases">
        <title>Sagittula salina sp. nov. strain M10.9X isolated from the marine waste.</title>
        <authorList>
            <person name="Satari L."/>
            <person name="Molina-Menor E."/>
            <person name="Vidal-Verdu A."/>
            <person name="Pascual J."/>
            <person name="Pereto J."/>
            <person name="Porcar M."/>
        </authorList>
    </citation>
    <scope>NUCLEOTIDE SEQUENCE</scope>
    <source>
        <strain evidence="1">M10.9X</strain>
    </source>
</reference>
<comment type="caution">
    <text evidence="1">The sequence shown here is derived from an EMBL/GenBank/DDBJ whole genome shotgun (WGS) entry which is preliminary data.</text>
</comment>
<evidence type="ECO:0000313" key="1">
    <source>
        <dbReference type="EMBL" id="MBP0481476.1"/>
    </source>
</evidence>
<dbReference type="RefSeq" id="WP_209359194.1">
    <property type="nucleotide sequence ID" value="NZ_JAGISH010000001.1"/>
</dbReference>
<name>A0A940RZU2_9RHOB</name>
<dbReference type="EMBL" id="JAGISH010000001">
    <property type="protein sequence ID" value="MBP0481476.1"/>
    <property type="molecule type" value="Genomic_DNA"/>
</dbReference>
<evidence type="ECO:0000313" key="2">
    <source>
        <dbReference type="Proteomes" id="UP000675940"/>
    </source>
</evidence>
<organism evidence="1 2">
    <name type="scientific">Sagittula salina</name>
    <dbReference type="NCBI Taxonomy" id="2820268"/>
    <lineage>
        <taxon>Bacteria</taxon>
        <taxon>Pseudomonadati</taxon>
        <taxon>Pseudomonadota</taxon>
        <taxon>Alphaproteobacteria</taxon>
        <taxon>Rhodobacterales</taxon>
        <taxon>Roseobacteraceae</taxon>
        <taxon>Sagittula</taxon>
    </lineage>
</organism>